<evidence type="ECO:0000313" key="1">
    <source>
        <dbReference type="EMBL" id="ASJ56738.1"/>
    </source>
</evidence>
<gene>
    <name evidence="1" type="ORF">BP422_26335</name>
</gene>
<proteinExistence type="predicted"/>
<dbReference type="Pfam" id="PF13419">
    <property type="entry name" value="HAD_2"/>
    <property type="match status" value="1"/>
</dbReference>
<dbReference type="Proteomes" id="UP000197781">
    <property type="component" value="Chromosome"/>
</dbReference>
<dbReference type="PANTHER" id="PTHR43434:SF1">
    <property type="entry name" value="PHOSPHOGLYCOLATE PHOSPHATASE"/>
    <property type="match status" value="1"/>
</dbReference>
<dbReference type="InterPro" id="IPR050155">
    <property type="entry name" value="HAD-like_hydrolase_sf"/>
</dbReference>
<dbReference type="AlphaFoldDB" id="A0A220MNV9"/>
<sequence length="228" mass="25518">MTVPFAILFDMDGTLLQTEKLSTPAFIRTFDQLRQKGLWQGETPDERELINVLGMTIEQIWDKLLPGASEEAIRSADAFLLDNEIQLLKERVTELYPDVKSTLEKLHEKGFALFIASNGQEEYIDAICQEYELKPLMTDLYSAGRFRTHSKNDLVAKLLSDYKIGQAIMVGDRHSDVEAGKTNGLFTIGCDFGFAKPGELDGADVIITSFSQLLNHLPAIDTNTQKQA</sequence>
<dbReference type="Gene3D" id="1.10.150.240">
    <property type="entry name" value="Putative phosphatase, domain 2"/>
    <property type="match status" value="1"/>
</dbReference>
<protein>
    <submittedName>
        <fullName evidence="1">Haloacid dehalogenase</fullName>
    </submittedName>
</protein>
<dbReference type="InterPro" id="IPR023198">
    <property type="entry name" value="PGP-like_dom2"/>
</dbReference>
<dbReference type="Gene3D" id="3.40.50.1000">
    <property type="entry name" value="HAD superfamily/HAD-like"/>
    <property type="match status" value="1"/>
</dbReference>
<dbReference type="KEGG" id="bfm:BP422_26335"/>
<dbReference type="InterPro" id="IPR041492">
    <property type="entry name" value="HAD_2"/>
</dbReference>
<organism evidence="1 2">
    <name type="scientific">Brevibacillus formosus</name>
    <dbReference type="NCBI Taxonomy" id="54913"/>
    <lineage>
        <taxon>Bacteria</taxon>
        <taxon>Bacillati</taxon>
        <taxon>Bacillota</taxon>
        <taxon>Bacilli</taxon>
        <taxon>Bacillales</taxon>
        <taxon>Paenibacillaceae</taxon>
        <taxon>Brevibacillus</taxon>
    </lineage>
</organism>
<dbReference type="GO" id="GO:0006281">
    <property type="term" value="P:DNA repair"/>
    <property type="evidence" value="ECO:0007669"/>
    <property type="project" value="TreeGrafter"/>
</dbReference>
<dbReference type="RefSeq" id="WP_088910264.1">
    <property type="nucleotide sequence ID" value="NZ_CP018145.1"/>
</dbReference>
<dbReference type="PANTHER" id="PTHR43434">
    <property type="entry name" value="PHOSPHOGLYCOLATE PHOSPHATASE"/>
    <property type="match status" value="1"/>
</dbReference>
<dbReference type="SFLD" id="SFLDS00003">
    <property type="entry name" value="Haloacid_Dehalogenase"/>
    <property type="match status" value="1"/>
</dbReference>
<reference evidence="1 2" key="1">
    <citation type="submission" date="2016-11" db="EMBL/GenBank/DDBJ databases">
        <authorList>
            <person name="Jaros S."/>
            <person name="Januszkiewicz K."/>
            <person name="Wedrychowicz H."/>
        </authorList>
    </citation>
    <scope>NUCLEOTIDE SEQUENCE [LARGE SCALE GENOMIC DNA]</scope>
    <source>
        <strain evidence="1 2">NF2</strain>
    </source>
</reference>
<dbReference type="SUPFAM" id="SSF56784">
    <property type="entry name" value="HAD-like"/>
    <property type="match status" value="1"/>
</dbReference>
<accession>A0A220MNV9</accession>
<dbReference type="InterPro" id="IPR023214">
    <property type="entry name" value="HAD_sf"/>
</dbReference>
<dbReference type="GO" id="GO:0008967">
    <property type="term" value="F:phosphoglycolate phosphatase activity"/>
    <property type="evidence" value="ECO:0007669"/>
    <property type="project" value="TreeGrafter"/>
</dbReference>
<dbReference type="InterPro" id="IPR036412">
    <property type="entry name" value="HAD-like_sf"/>
</dbReference>
<dbReference type="GO" id="GO:0005829">
    <property type="term" value="C:cytosol"/>
    <property type="evidence" value="ECO:0007669"/>
    <property type="project" value="TreeGrafter"/>
</dbReference>
<dbReference type="EMBL" id="CP018145">
    <property type="protein sequence ID" value="ASJ56738.1"/>
    <property type="molecule type" value="Genomic_DNA"/>
</dbReference>
<dbReference type="SFLD" id="SFLDG01129">
    <property type="entry name" value="C1.5:_HAD__Beta-PGM__Phosphata"/>
    <property type="match status" value="1"/>
</dbReference>
<name>A0A220MNV9_9BACL</name>
<evidence type="ECO:0000313" key="2">
    <source>
        <dbReference type="Proteomes" id="UP000197781"/>
    </source>
</evidence>